<dbReference type="Proteomes" id="UP000232323">
    <property type="component" value="Unassembled WGS sequence"/>
</dbReference>
<evidence type="ECO:0000259" key="1">
    <source>
        <dbReference type="Pfam" id="PF21986"/>
    </source>
</evidence>
<dbReference type="InterPro" id="IPR053844">
    <property type="entry name" value="AH_C"/>
</dbReference>
<reference evidence="2 3" key="1">
    <citation type="submission" date="2017-08" db="EMBL/GenBank/DDBJ databases">
        <title>Acidophilic green algal genome provides insights into adaptation to an acidic environment.</title>
        <authorList>
            <person name="Hirooka S."/>
            <person name="Hirose Y."/>
            <person name="Kanesaki Y."/>
            <person name="Higuchi S."/>
            <person name="Fujiwara T."/>
            <person name="Onuma R."/>
            <person name="Era A."/>
            <person name="Ohbayashi R."/>
            <person name="Uzuka A."/>
            <person name="Nozaki H."/>
            <person name="Yoshikawa H."/>
            <person name="Miyagishima S.Y."/>
        </authorList>
    </citation>
    <scope>NUCLEOTIDE SEQUENCE [LARGE SCALE GENOMIC DNA]</scope>
    <source>
        <strain evidence="2 3">NIES-2499</strain>
    </source>
</reference>
<evidence type="ECO:0000313" key="3">
    <source>
        <dbReference type="Proteomes" id="UP000232323"/>
    </source>
</evidence>
<dbReference type="Pfam" id="PF21986">
    <property type="entry name" value="AH_C"/>
    <property type="match status" value="1"/>
</dbReference>
<dbReference type="AlphaFoldDB" id="A0A250XG68"/>
<keyword evidence="3" id="KW-1185">Reference proteome</keyword>
<accession>A0A250XG68</accession>
<feature type="domain" description="Allophanate hydrolase C-terminal" evidence="1">
    <location>
        <begin position="13"/>
        <end position="138"/>
    </location>
</feature>
<evidence type="ECO:0000313" key="2">
    <source>
        <dbReference type="EMBL" id="GAX81899.1"/>
    </source>
</evidence>
<proteinExistence type="predicted"/>
<name>A0A250XG68_9CHLO</name>
<organism evidence="2 3">
    <name type="scientific">Chlamydomonas eustigma</name>
    <dbReference type="NCBI Taxonomy" id="1157962"/>
    <lineage>
        <taxon>Eukaryota</taxon>
        <taxon>Viridiplantae</taxon>
        <taxon>Chlorophyta</taxon>
        <taxon>core chlorophytes</taxon>
        <taxon>Chlorophyceae</taxon>
        <taxon>CS clade</taxon>
        <taxon>Chlamydomonadales</taxon>
        <taxon>Chlamydomonadaceae</taxon>
        <taxon>Chlamydomonas</taxon>
    </lineage>
</organism>
<comment type="caution">
    <text evidence="2">The sequence shown here is derived from an EMBL/GenBank/DDBJ whole genome shotgun (WGS) entry which is preliminary data.</text>
</comment>
<dbReference type="EMBL" id="BEGY01000072">
    <property type="protein sequence ID" value="GAX81899.1"/>
    <property type="molecule type" value="Genomic_DNA"/>
</dbReference>
<sequence>MSTTTLASHLFITAVGAHMRGLPLNYQLTDLGATFVKEAKTAPVYRLYSMGPRPLLVRQTKLADSNSTYVGNSINLEVWSMPLENVGRFLQQIPSPLGLGTVELDSGECVKGFIGEAYAIDELAAVDITHLGGWRAHLAALDALSSSKTD</sequence>
<dbReference type="STRING" id="1157962.A0A250XG68"/>
<dbReference type="OrthoDB" id="196847at2759"/>
<dbReference type="Gene3D" id="3.10.490.10">
    <property type="entry name" value="Gamma-glutamyl cyclotransferase-like"/>
    <property type="match status" value="1"/>
</dbReference>
<protein>
    <recommendedName>
        <fullName evidence="1">Allophanate hydrolase C-terminal domain-containing protein</fullName>
    </recommendedName>
</protein>
<gene>
    <name evidence="2" type="ORF">CEUSTIGMA_g9327.t1</name>
</gene>